<evidence type="ECO:0000256" key="4">
    <source>
        <dbReference type="ARBA" id="ARBA00022989"/>
    </source>
</evidence>
<name>A0A6I4T5T3_9SPHN</name>
<keyword evidence="9" id="KW-1185">Reference proteome</keyword>
<reference evidence="8 9" key="1">
    <citation type="submission" date="2019-12" db="EMBL/GenBank/DDBJ databases">
        <title>Genomic-based taxomic classification of the family Erythrobacteraceae.</title>
        <authorList>
            <person name="Xu L."/>
        </authorList>
    </citation>
    <scope>NUCLEOTIDE SEQUENCE [LARGE SCALE GENOMIC DNA]</scope>
    <source>
        <strain evidence="8 9">LMG 29518</strain>
    </source>
</reference>
<organism evidence="8 9">
    <name type="scientific">Altericroceibacterium endophyticum</name>
    <dbReference type="NCBI Taxonomy" id="1808508"/>
    <lineage>
        <taxon>Bacteria</taxon>
        <taxon>Pseudomonadati</taxon>
        <taxon>Pseudomonadota</taxon>
        <taxon>Alphaproteobacteria</taxon>
        <taxon>Sphingomonadales</taxon>
        <taxon>Erythrobacteraceae</taxon>
        <taxon>Altericroceibacterium</taxon>
    </lineage>
</organism>
<dbReference type="CDD" id="cd17328">
    <property type="entry name" value="MFS_spinster_like"/>
    <property type="match status" value="1"/>
</dbReference>
<evidence type="ECO:0000259" key="7">
    <source>
        <dbReference type="PROSITE" id="PS50850"/>
    </source>
</evidence>
<dbReference type="GO" id="GO:0022857">
    <property type="term" value="F:transmembrane transporter activity"/>
    <property type="evidence" value="ECO:0007669"/>
    <property type="project" value="InterPro"/>
</dbReference>
<keyword evidence="4 6" id="KW-1133">Transmembrane helix</keyword>
<feature type="transmembrane region" description="Helical" evidence="6">
    <location>
        <begin position="50"/>
        <end position="71"/>
    </location>
</feature>
<evidence type="ECO:0000313" key="8">
    <source>
        <dbReference type="EMBL" id="MXO65280.1"/>
    </source>
</evidence>
<feature type="transmembrane region" description="Helical" evidence="6">
    <location>
        <begin position="295"/>
        <end position="314"/>
    </location>
</feature>
<dbReference type="PANTHER" id="PTHR23505:SF79">
    <property type="entry name" value="PROTEIN SPINSTER"/>
    <property type="match status" value="1"/>
</dbReference>
<dbReference type="Gene3D" id="1.20.1250.20">
    <property type="entry name" value="MFS general substrate transporter like domains"/>
    <property type="match status" value="1"/>
</dbReference>
<dbReference type="GO" id="GO:0016020">
    <property type="term" value="C:membrane"/>
    <property type="evidence" value="ECO:0007669"/>
    <property type="project" value="UniProtKB-SubCell"/>
</dbReference>
<dbReference type="InterPro" id="IPR020846">
    <property type="entry name" value="MFS_dom"/>
</dbReference>
<evidence type="ECO:0000313" key="9">
    <source>
        <dbReference type="Proteomes" id="UP000438476"/>
    </source>
</evidence>
<dbReference type="OrthoDB" id="7400989at2"/>
<dbReference type="EMBL" id="WTYT01000002">
    <property type="protein sequence ID" value="MXO65280.1"/>
    <property type="molecule type" value="Genomic_DNA"/>
</dbReference>
<keyword evidence="2" id="KW-0813">Transport</keyword>
<protein>
    <submittedName>
        <fullName evidence="8">MFS transporter</fullName>
    </submittedName>
</protein>
<dbReference type="AlphaFoldDB" id="A0A6I4T5T3"/>
<dbReference type="InterPro" id="IPR011701">
    <property type="entry name" value="MFS"/>
</dbReference>
<evidence type="ECO:0000256" key="6">
    <source>
        <dbReference type="SAM" id="Phobius"/>
    </source>
</evidence>
<sequence>MAEEQKEPWPWHATWPLIILTLISTFNYLDRSLLGLALPAIKQEMHVSDTVLGLISGLAFVVVYSLLGVPVAWLADRHNRRNIIAAGLAVWSLMTAFTGFVSNIWQLAMARFIMGAGESCGAAPSNSMLADYFPAGRRPLALALYGLAPTLSFALFFPLAGWIAEHQGWRIMFMAAGVPGIGIAILFLLTVREPKRTAGPSGRTIKPSASMVLDLKALFSNRCFVWMFVGVTFMGANVWAAGAWTPTFFARVHDMGMAEASVVIGPARGILGAIGVLAGGFIVDRLRRDRLSWRITIPALACAAVGPAEALFLLGDSKTIWVAGFAAASFFTLIHQGPIYAAVVNVVNSRRRALAISVILLGAGLIGNIVGPTAVGILNDALHPTLGDHAIRYSMLMIALTPVLAALCFYRASFFYAEALEHHED</sequence>
<feature type="transmembrane region" description="Helical" evidence="6">
    <location>
        <begin position="320"/>
        <end position="341"/>
    </location>
</feature>
<feature type="domain" description="Major facilitator superfamily (MFS) profile" evidence="7">
    <location>
        <begin position="16"/>
        <end position="420"/>
    </location>
</feature>
<gene>
    <name evidence="8" type="ORF">GRI91_05900</name>
</gene>
<keyword evidence="5 6" id="KW-0472">Membrane</keyword>
<dbReference type="InterPro" id="IPR044770">
    <property type="entry name" value="MFS_spinster-like"/>
</dbReference>
<dbReference type="PANTHER" id="PTHR23505">
    <property type="entry name" value="SPINSTER"/>
    <property type="match status" value="1"/>
</dbReference>
<accession>A0A6I4T5T3</accession>
<evidence type="ECO:0000256" key="2">
    <source>
        <dbReference type="ARBA" id="ARBA00022448"/>
    </source>
</evidence>
<dbReference type="Pfam" id="PF07690">
    <property type="entry name" value="MFS_1"/>
    <property type="match status" value="1"/>
</dbReference>
<feature type="transmembrane region" description="Helical" evidence="6">
    <location>
        <begin position="83"/>
        <end position="105"/>
    </location>
</feature>
<feature type="transmembrane region" description="Helical" evidence="6">
    <location>
        <begin position="390"/>
        <end position="410"/>
    </location>
</feature>
<feature type="transmembrane region" description="Helical" evidence="6">
    <location>
        <begin position="223"/>
        <end position="242"/>
    </location>
</feature>
<proteinExistence type="predicted"/>
<feature type="transmembrane region" description="Helical" evidence="6">
    <location>
        <begin position="262"/>
        <end position="283"/>
    </location>
</feature>
<comment type="caution">
    <text evidence="8">The sequence shown here is derived from an EMBL/GenBank/DDBJ whole genome shotgun (WGS) entry which is preliminary data.</text>
</comment>
<dbReference type="Proteomes" id="UP000438476">
    <property type="component" value="Unassembled WGS sequence"/>
</dbReference>
<feature type="transmembrane region" description="Helical" evidence="6">
    <location>
        <begin position="142"/>
        <end position="163"/>
    </location>
</feature>
<feature type="transmembrane region" description="Helical" evidence="6">
    <location>
        <begin position="353"/>
        <end position="378"/>
    </location>
</feature>
<dbReference type="PROSITE" id="PS50850">
    <property type="entry name" value="MFS"/>
    <property type="match status" value="1"/>
</dbReference>
<feature type="transmembrane region" description="Helical" evidence="6">
    <location>
        <begin position="169"/>
        <end position="191"/>
    </location>
</feature>
<evidence type="ECO:0000256" key="3">
    <source>
        <dbReference type="ARBA" id="ARBA00022692"/>
    </source>
</evidence>
<feature type="transmembrane region" description="Helical" evidence="6">
    <location>
        <begin position="12"/>
        <end position="29"/>
    </location>
</feature>
<dbReference type="SUPFAM" id="SSF103473">
    <property type="entry name" value="MFS general substrate transporter"/>
    <property type="match status" value="1"/>
</dbReference>
<dbReference type="RefSeq" id="WP_160735691.1">
    <property type="nucleotide sequence ID" value="NZ_WTYT01000002.1"/>
</dbReference>
<evidence type="ECO:0000256" key="1">
    <source>
        <dbReference type="ARBA" id="ARBA00004141"/>
    </source>
</evidence>
<evidence type="ECO:0000256" key="5">
    <source>
        <dbReference type="ARBA" id="ARBA00023136"/>
    </source>
</evidence>
<dbReference type="InterPro" id="IPR036259">
    <property type="entry name" value="MFS_trans_sf"/>
</dbReference>
<keyword evidence="3 6" id="KW-0812">Transmembrane</keyword>
<comment type="subcellular location">
    <subcellularLocation>
        <location evidence="1">Membrane</location>
        <topology evidence="1">Multi-pass membrane protein</topology>
    </subcellularLocation>
</comment>